<evidence type="ECO:0000256" key="5">
    <source>
        <dbReference type="ARBA" id="ARBA00022801"/>
    </source>
</evidence>
<dbReference type="SUPFAM" id="SSF63411">
    <property type="entry name" value="LuxS/MPP-like metallohydrolase"/>
    <property type="match status" value="2"/>
</dbReference>
<dbReference type="InterPro" id="IPR011765">
    <property type="entry name" value="Pept_M16_N"/>
</dbReference>
<dbReference type="GO" id="GO:0046872">
    <property type="term" value="F:metal ion binding"/>
    <property type="evidence" value="ECO:0007669"/>
    <property type="project" value="UniProtKB-KW"/>
</dbReference>
<evidence type="ECO:0000256" key="3">
    <source>
        <dbReference type="ARBA" id="ARBA00022670"/>
    </source>
</evidence>
<dbReference type="GO" id="GO:0006508">
    <property type="term" value="P:proteolysis"/>
    <property type="evidence" value="ECO:0007669"/>
    <property type="project" value="UniProtKB-KW"/>
</dbReference>
<evidence type="ECO:0000259" key="10">
    <source>
        <dbReference type="Pfam" id="PF05193"/>
    </source>
</evidence>
<dbReference type="PANTHER" id="PTHR43690:SF17">
    <property type="entry name" value="PROTEIN YHJJ"/>
    <property type="match status" value="1"/>
</dbReference>
<comment type="cofactor">
    <cofactor evidence="1">
        <name>Zn(2+)</name>
        <dbReference type="ChEBI" id="CHEBI:29105"/>
    </cofactor>
</comment>
<evidence type="ECO:0000256" key="4">
    <source>
        <dbReference type="ARBA" id="ARBA00022723"/>
    </source>
</evidence>
<reference key="1">
    <citation type="submission" date="2017-08" db="EMBL/GenBank/DDBJ databases">
        <title>A dynamic microbial community with high functional redundancy inhabits the cold, oxic subseafloor aquifer.</title>
        <authorList>
            <person name="Tully B.J."/>
            <person name="Wheat C.G."/>
            <person name="Glazer B.T."/>
            <person name="Huber J.A."/>
        </authorList>
    </citation>
    <scope>NUCLEOTIDE SEQUENCE [LARGE SCALE GENOMIC DNA]</scope>
</reference>
<dbReference type="InterPro" id="IPR001431">
    <property type="entry name" value="Pept_M16_Zn_BS"/>
</dbReference>
<evidence type="ECO:0000256" key="2">
    <source>
        <dbReference type="ARBA" id="ARBA00007261"/>
    </source>
</evidence>
<keyword evidence="3" id="KW-0645">Protease</keyword>
<dbReference type="PROSITE" id="PS00143">
    <property type="entry name" value="INSULINASE"/>
    <property type="match status" value="1"/>
</dbReference>
<comment type="caution">
    <text evidence="11">The sequence shown here is derived from an EMBL/GenBank/DDBJ whole genome shotgun (WGS) entry which is preliminary data.</text>
</comment>
<dbReference type="Pfam" id="PF05193">
    <property type="entry name" value="Peptidase_M16_C"/>
    <property type="match status" value="1"/>
</dbReference>
<name>A0A2A4Z9E4_9PROT</name>
<proteinExistence type="inferred from homology"/>
<evidence type="ECO:0000256" key="6">
    <source>
        <dbReference type="ARBA" id="ARBA00022833"/>
    </source>
</evidence>
<gene>
    <name evidence="11" type="ORF">COB13_02615</name>
</gene>
<dbReference type="PANTHER" id="PTHR43690">
    <property type="entry name" value="NARDILYSIN"/>
    <property type="match status" value="1"/>
</dbReference>
<accession>A0A2A4Z9E4</accession>
<evidence type="ECO:0000256" key="8">
    <source>
        <dbReference type="RuleBase" id="RU004447"/>
    </source>
</evidence>
<evidence type="ECO:0000313" key="11">
    <source>
        <dbReference type="EMBL" id="PCJ03531.1"/>
    </source>
</evidence>
<dbReference type="InterPro" id="IPR011249">
    <property type="entry name" value="Metalloenz_LuxS/M16"/>
</dbReference>
<dbReference type="InterPro" id="IPR007863">
    <property type="entry name" value="Peptidase_M16_C"/>
</dbReference>
<reference evidence="11" key="2">
    <citation type="journal article" date="2018" name="ISME J.">
        <title>A dynamic microbial community with high functional redundancy inhabits the cold, oxic subseafloor aquifer.</title>
        <authorList>
            <person name="Tully B.J."/>
            <person name="Wheat C.G."/>
            <person name="Glazer B.T."/>
            <person name="Huber J.A."/>
        </authorList>
    </citation>
    <scope>NUCLEOTIDE SEQUENCE</scope>
    <source>
        <strain evidence="11">NORP83</strain>
    </source>
</reference>
<dbReference type="AlphaFoldDB" id="A0A2A4Z9E4"/>
<evidence type="ECO:0000256" key="7">
    <source>
        <dbReference type="ARBA" id="ARBA00023049"/>
    </source>
</evidence>
<dbReference type="EMBL" id="NVUS01000002">
    <property type="protein sequence ID" value="PCJ03531.1"/>
    <property type="molecule type" value="Genomic_DNA"/>
</dbReference>
<evidence type="ECO:0000259" key="9">
    <source>
        <dbReference type="Pfam" id="PF00675"/>
    </source>
</evidence>
<protein>
    <submittedName>
        <fullName evidence="11">Peptidase M16</fullName>
    </submittedName>
</protein>
<organism evidence="11">
    <name type="scientific">OCS116 cluster bacterium</name>
    <dbReference type="NCBI Taxonomy" id="2030921"/>
    <lineage>
        <taxon>Bacteria</taxon>
        <taxon>Pseudomonadati</taxon>
        <taxon>Pseudomonadota</taxon>
        <taxon>Alphaproteobacteria</taxon>
        <taxon>OCS116 cluster</taxon>
    </lineage>
</organism>
<evidence type="ECO:0000256" key="1">
    <source>
        <dbReference type="ARBA" id="ARBA00001947"/>
    </source>
</evidence>
<keyword evidence="7" id="KW-0482">Metalloprotease</keyword>
<dbReference type="GO" id="GO:0004222">
    <property type="term" value="F:metalloendopeptidase activity"/>
    <property type="evidence" value="ECO:0007669"/>
    <property type="project" value="InterPro"/>
</dbReference>
<feature type="domain" description="Peptidase M16 N-terminal" evidence="9">
    <location>
        <begin position="21"/>
        <end position="166"/>
    </location>
</feature>
<keyword evidence="6" id="KW-0862">Zinc</keyword>
<dbReference type="Gene3D" id="3.30.830.10">
    <property type="entry name" value="Metalloenzyme, LuxS/M16 peptidase-like"/>
    <property type="match status" value="2"/>
</dbReference>
<keyword evidence="4" id="KW-0479">Metal-binding</keyword>
<dbReference type="InterPro" id="IPR050626">
    <property type="entry name" value="Peptidase_M16"/>
</dbReference>
<feature type="domain" description="Peptidase M16 C-terminal" evidence="10">
    <location>
        <begin position="175"/>
        <end position="359"/>
    </location>
</feature>
<keyword evidence="5" id="KW-0378">Hydrolase</keyword>
<sequence>MKIEKMKNGISCFSLDNGLDVVVIEDHRAPVITHMLWYKVGAADEVPGKSGIAHFLEHLMFKGTAKLAPGEHSKIIAKNGGQDNAFTGQDYTCYYERLAADRLELAMELEADRMTGLTLSDEVLLPERDVVREERKQRTDNKPDAIHFEQMTAALFLAHPYGVPIIGWDHEIAELNRHDALAFYKKHYAPDNATLVVAGDVTPEQVQKLAQKHYGPIAAQNIEPRQRVIEPPHMCPRQVDMFDERVEQPQWIKQYLVPSARVANAEKTNQSEALQLAILLLAGGSTSHLYVDLVVEKQAAVAAGGWYNSVAMDYAPLGLYAIPREPYGLAHMAELVDASVQTFIKDGPSDRAFDRAKNLMVAESLYARDNQTSMARMIGAGLSCNMSLEDILDWPERIEAIDKDEMLATLDKYIDENASVTGQLMGREEHLTGTLDDSEAGAE</sequence>
<dbReference type="Pfam" id="PF00675">
    <property type="entry name" value="Peptidase_M16"/>
    <property type="match status" value="1"/>
</dbReference>
<comment type="similarity">
    <text evidence="2 8">Belongs to the peptidase M16 family.</text>
</comment>